<dbReference type="EMBL" id="ML986614">
    <property type="protein sequence ID" value="KAF2264690.1"/>
    <property type="molecule type" value="Genomic_DNA"/>
</dbReference>
<keyword evidence="2" id="KW-1133">Transmembrane helix</keyword>
<sequence length="632" mass="69674">MRHENLENIELDPHVPSESIRYSPPTNPPPGADSKRRNSKVPFQSDQPPVKHWPVHSTQVATLTPLRTFIIVFDALLASAPIMFIALALVAARIDGHDVSGYGIRLRQTLLLSPTIFPIIFAALMSRCFKHIGLYLAERGITLGRLEQLVGCQSLFSALERQISLRSWSILGLLMSLVWLLSPLGGQSALRLLDTEYKFIEATRVFNYLSPTAMQDSFLGGASMVNSGRSTFTAVFLAALLSSSKYQNTPMDLWGNVKLPAYRSLDNQTSDDWKLVDHTQDVTYASLIGVPVAGVQSRGSSSFHLKARQWDIICEANEQRSENDTNFGDMTATWKLNFTEGFCEGYPCGINLKSLDSTGENFTVAECQLTYEYFEARIICNSTSCHTDAIKKLDLLSDGFTNDNDAYIRTTMIANGLRNLPTVDNIGVGSAAARGSTNMEKWMADPWDFIGATYENVDLYKLPASVLSERLAILWNTFFQSTYATTALGGNLPKNLTELSDNLGSPSLAFNETQGSIRSEASTIYKTNWPWFVVLLISSIILQIAAYAGLILKYLTLAPDIIGYASSLTLLNPYIPTPTGGTTLHGLERAALLYDLPIRIGDVCGNEPVGAIAVAKADDGLVTRLSRRRWYI</sequence>
<evidence type="ECO:0000313" key="4">
    <source>
        <dbReference type="Proteomes" id="UP000800093"/>
    </source>
</evidence>
<keyword evidence="2" id="KW-0812">Transmembrane</keyword>
<dbReference type="OrthoDB" id="3692311at2759"/>
<feature type="transmembrane region" description="Helical" evidence="2">
    <location>
        <begin position="69"/>
        <end position="91"/>
    </location>
</feature>
<name>A0A9P4N0A3_9PLEO</name>
<keyword evidence="2" id="KW-0472">Membrane</keyword>
<feature type="transmembrane region" description="Helical" evidence="2">
    <location>
        <begin position="529"/>
        <end position="552"/>
    </location>
</feature>
<proteinExistence type="predicted"/>
<feature type="transmembrane region" description="Helical" evidence="2">
    <location>
        <begin position="163"/>
        <end position="182"/>
    </location>
</feature>
<evidence type="ECO:0000256" key="1">
    <source>
        <dbReference type="SAM" id="MobiDB-lite"/>
    </source>
</evidence>
<reference evidence="4" key="1">
    <citation type="journal article" date="2020" name="Stud. Mycol.">
        <title>101 Dothideomycetes genomes: A test case for predicting lifestyles and emergence of pathogens.</title>
        <authorList>
            <person name="Haridas S."/>
            <person name="Albert R."/>
            <person name="Binder M."/>
            <person name="Bloem J."/>
            <person name="LaButti K."/>
            <person name="Salamov A."/>
            <person name="Andreopoulos B."/>
            <person name="Baker S."/>
            <person name="Barry K."/>
            <person name="Bills G."/>
            <person name="Bluhm B."/>
            <person name="Cannon C."/>
            <person name="Castanera R."/>
            <person name="Culley D."/>
            <person name="Daum C."/>
            <person name="Ezra D."/>
            <person name="Gonzalez J."/>
            <person name="Henrissat B."/>
            <person name="Kuo A."/>
            <person name="Liang C."/>
            <person name="Lipzen A."/>
            <person name="Lutzoni F."/>
            <person name="Magnuson J."/>
            <person name="Mondo S."/>
            <person name="Nolan M."/>
            <person name="Ohm R."/>
            <person name="Pangilinan J."/>
            <person name="Park H.-J."/>
            <person name="Ramirez L."/>
            <person name="Alfaro M."/>
            <person name="Sun H."/>
            <person name="Tritt A."/>
            <person name="Yoshinaga Y."/>
            <person name="Zwiers L.-H."/>
            <person name="Turgeon B."/>
            <person name="Goodwin S."/>
            <person name="Spatafora J."/>
            <person name="Crous P."/>
            <person name="Grigoriev I."/>
        </authorList>
    </citation>
    <scope>NUCLEOTIDE SEQUENCE [LARGE SCALE GENOMIC DNA]</scope>
    <source>
        <strain evidence="4">CBS 304.66</strain>
    </source>
</reference>
<gene>
    <name evidence="3" type="ORF">CC78DRAFT_463206</name>
</gene>
<dbReference type="AlphaFoldDB" id="A0A9P4N0A3"/>
<organism evidence="3 4">
    <name type="scientific">Lojkania enalia</name>
    <dbReference type="NCBI Taxonomy" id="147567"/>
    <lineage>
        <taxon>Eukaryota</taxon>
        <taxon>Fungi</taxon>
        <taxon>Dikarya</taxon>
        <taxon>Ascomycota</taxon>
        <taxon>Pezizomycotina</taxon>
        <taxon>Dothideomycetes</taxon>
        <taxon>Pleosporomycetidae</taxon>
        <taxon>Pleosporales</taxon>
        <taxon>Pleosporales incertae sedis</taxon>
        <taxon>Lojkania</taxon>
    </lineage>
</organism>
<feature type="region of interest" description="Disordered" evidence="1">
    <location>
        <begin position="1"/>
        <end position="52"/>
    </location>
</feature>
<feature type="transmembrane region" description="Helical" evidence="2">
    <location>
        <begin position="111"/>
        <end position="129"/>
    </location>
</feature>
<dbReference type="Proteomes" id="UP000800093">
    <property type="component" value="Unassembled WGS sequence"/>
</dbReference>
<protein>
    <submittedName>
        <fullName evidence="3">Uncharacterized protein</fullName>
    </submittedName>
</protein>
<feature type="compositionally biased region" description="Basic and acidic residues" evidence="1">
    <location>
        <begin position="1"/>
        <end position="15"/>
    </location>
</feature>
<evidence type="ECO:0000256" key="2">
    <source>
        <dbReference type="SAM" id="Phobius"/>
    </source>
</evidence>
<keyword evidence="4" id="KW-1185">Reference proteome</keyword>
<accession>A0A9P4N0A3</accession>
<comment type="caution">
    <text evidence="3">The sequence shown here is derived from an EMBL/GenBank/DDBJ whole genome shotgun (WGS) entry which is preliminary data.</text>
</comment>
<evidence type="ECO:0000313" key="3">
    <source>
        <dbReference type="EMBL" id="KAF2264690.1"/>
    </source>
</evidence>